<evidence type="ECO:0000313" key="1">
    <source>
        <dbReference type="Proteomes" id="UP000095281"/>
    </source>
</evidence>
<name>A0A1I8AYE0_MELHA</name>
<keyword evidence="1" id="KW-1185">Reference proteome</keyword>
<evidence type="ECO:0000313" key="2">
    <source>
        <dbReference type="WBParaSite" id="MhA1_Contig1070.frz3.gene17"/>
    </source>
</evidence>
<protein>
    <submittedName>
        <fullName evidence="2">NR LBD domain-containing protein</fullName>
    </submittedName>
</protein>
<proteinExistence type="predicted"/>
<dbReference type="WBParaSite" id="MhA1_Contig1070.frz3.gene17">
    <property type="protein sequence ID" value="MhA1_Contig1070.frz3.gene17"/>
    <property type="gene ID" value="MhA1_Contig1070.frz3.gene17"/>
</dbReference>
<sequence length="311" mass="35813">MIINKLPRDKKHHTSMMAGFRLKLKGFKNDLFKRNVFPSELLFEIINFLPFNIKWFRGALNDAILRLEATELDILSIQELGVMKSLVYNAWTVCQPWRLIELSGDFRLTHTKILAGWQVIEENPTQEEFSKVLFQRISVVMRLLKAILALDDKVLASVDEHVMDFTVKCLVKAMEPKTAPEMDRELLKMFRGALDAAIIRLEATKLDTLSVQELGVMKSLVYNAWTVCQPWRLNELSGDFRTHMKILAGWQVIEENPTQDEFSKVLFQRISVVVRLLKAILALDDKVLASVDEHVLVFSIKSLVMAMEPKK</sequence>
<dbReference type="Proteomes" id="UP000095281">
    <property type="component" value="Unplaced"/>
</dbReference>
<reference evidence="2" key="1">
    <citation type="submission" date="2016-11" db="UniProtKB">
        <authorList>
            <consortium name="WormBaseParasite"/>
        </authorList>
    </citation>
    <scope>IDENTIFICATION</scope>
</reference>
<organism evidence="1 2">
    <name type="scientific">Meloidogyne hapla</name>
    <name type="common">Root-knot nematode worm</name>
    <dbReference type="NCBI Taxonomy" id="6305"/>
    <lineage>
        <taxon>Eukaryota</taxon>
        <taxon>Metazoa</taxon>
        <taxon>Ecdysozoa</taxon>
        <taxon>Nematoda</taxon>
        <taxon>Chromadorea</taxon>
        <taxon>Rhabditida</taxon>
        <taxon>Tylenchina</taxon>
        <taxon>Tylenchomorpha</taxon>
        <taxon>Tylenchoidea</taxon>
        <taxon>Meloidogynidae</taxon>
        <taxon>Meloidogyninae</taxon>
        <taxon>Meloidogyne</taxon>
    </lineage>
</organism>
<dbReference type="AlphaFoldDB" id="A0A1I8AYE0"/>
<accession>A0A1I8AYE0</accession>